<dbReference type="SUPFAM" id="SSF53850">
    <property type="entry name" value="Periplasmic binding protein-like II"/>
    <property type="match status" value="1"/>
</dbReference>
<evidence type="ECO:0000256" key="3">
    <source>
        <dbReference type="ARBA" id="ARBA00023125"/>
    </source>
</evidence>
<evidence type="ECO:0000256" key="2">
    <source>
        <dbReference type="ARBA" id="ARBA00023015"/>
    </source>
</evidence>
<dbReference type="PRINTS" id="PR00039">
    <property type="entry name" value="HTHLYSR"/>
</dbReference>
<keyword evidence="7" id="KW-1185">Reference proteome</keyword>
<dbReference type="Pfam" id="PF03466">
    <property type="entry name" value="LysR_substrate"/>
    <property type="match status" value="1"/>
</dbReference>
<feature type="domain" description="HTH lysR-type" evidence="5">
    <location>
        <begin position="1"/>
        <end position="60"/>
    </location>
</feature>
<dbReference type="CDD" id="cd08414">
    <property type="entry name" value="PBP2_LTTR_aromatics_like"/>
    <property type="match status" value="1"/>
</dbReference>
<evidence type="ECO:0000256" key="1">
    <source>
        <dbReference type="ARBA" id="ARBA00009437"/>
    </source>
</evidence>
<dbReference type="RefSeq" id="WP_133404214.1">
    <property type="nucleotide sequence ID" value="NZ_SMTK01000004.1"/>
</dbReference>
<dbReference type="Gene3D" id="3.40.190.10">
    <property type="entry name" value="Periplasmic binding protein-like II"/>
    <property type="match status" value="2"/>
</dbReference>
<evidence type="ECO:0000313" key="6">
    <source>
        <dbReference type="EMBL" id="TDK24536.1"/>
    </source>
</evidence>
<dbReference type="Pfam" id="PF00126">
    <property type="entry name" value="HTH_1"/>
    <property type="match status" value="1"/>
</dbReference>
<dbReference type="InterPro" id="IPR000847">
    <property type="entry name" value="LysR_HTH_N"/>
</dbReference>
<keyword evidence="3" id="KW-0238">DNA-binding</keyword>
<dbReference type="AlphaFoldDB" id="A0A4R5TU24"/>
<dbReference type="PANTHER" id="PTHR30346:SF0">
    <property type="entry name" value="HCA OPERON TRANSCRIPTIONAL ACTIVATOR HCAR"/>
    <property type="match status" value="1"/>
</dbReference>
<dbReference type="InterPro" id="IPR036390">
    <property type="entry name" value="WH_DNA-bd_sf"/>
</dbReference>
<evidence type="ECO:0000313" key="7">
    <source>
        <dbReference type="Proteomes" id="UP000295411"/>
    </source>
</evidence>
<dbReference type="EMBL" id="SMTK01000004">
    <property type="protein sequence ID" value="TDK24536.1"/>
    <property type="molecule type" value="Genomic_DNA"/>
</dbReference>
<dbReference type="Gene3D" id="1.10.10.10">
    <property type="entry name" value="Winged helix-like DNA-binding domain superfamily/Winged helix DNA-binding domain"/>
    <property type="match status" value="1"/>
</dbReference>
<dbReference type="OrthoDB" id="3636008at2"/>
<dbReference type="PANTHER" id="PTHR30346">
    <property type="entry name" value="TRANSCRIPTIONAL DUAL REGULATOR HCAR-RELATED"/>
    <property type="match status" value="1"/>
</dbReference>
<dbReference type="GO" id="GO:0003700">
    <property type="term" value="F:DNA-binding transcription factor activity"/>
    <property type="evidence" value="ECO:0007669"/>
    <property type="project" value="InterPro"/>
</dbReference>
<dbReference type="InterPro" id="IPR005119">
    <property type="entry name" value="LysR_subst-bd"/>
</dbReference>
<dbReference type="Proteomes" id="UP000295411">
    <property type="component" value="Unassembled WGS sequence"/>
</dbReference>
<sequence>MDVHLRDLRALIAVAEEESITRAAERLFIAQPALSKQLRSLERQLGFPVLARHPRGVVLTAAGQTLVAGARDIVARWDEALADFRTAATTGRIVIGMQTAVGRGLQRSALARFRELSPGVIPTLRLVSWSDPSAGLDDGTSDVAFLWLPAPSDDLDVLPIVRERRCVALPADHPLARQERVAFADLLDEPIIALPPEAGALRDFWIAAPERNGRPAVIGATAETPDAVFEAVASGLGVVLLSEGNAHLYSRSEVSIRPVDGLPPAVLALAWRRADRRPLVAAFVRAVDEQLE</sequence>
<protein>
    <submittedName>
        <fullName evidence="6">LysR family transcriptional regulator</fullName>
    </submittedName>
</protein>
<dbReference type="InterPro" id="IPR036388">
    <property type="entry name" value="WH-like_DNA-bd_sf"/>
</dbReference>
<comment type="similarity">
    <text evidence="1">Belongs to the LysR transcriptional regulatory family.</text>
</comment>
<gene>
    <name evidence="6" type="ORF">E2F48_11910</name>
</gene>
<dbReference type="FunFam" id="1.10.10.10:FF:000001">
    <property type="entry name" value="LysR family transcriptional regulator"/>
    <property type="match status" value="1"/>
</dbReference>
<accession>A0A4R5TU24</accession>
<organism evidence="6 7">
    <name type="scientific">Arthrobacter crusticola</name>
    <dbReference type="NCBI Taxonomy" id="2547960"/>
    <lineage>
        <taxon>Bacteria</taxon>
        <taxon>Bacillati</taxon>
        <taxon>Actinomycetota</taxon>
        <taxon>Actinomycetes</taxon>
        <taxon>Micrococcales</taxon>
        <taxon>Micrococcaceae</taxon>
        <taxon>Arthrobacter</taxon>
    </lineage>
</organism>
<comment type="caution">
    <text evidence="6">The sequence shown here is derived from an EMBL/GenBank/DDBJ whole genome shotgun (WGS) entry which is preliminary data.</text>
</comment>
<reference evidence="6 7" key="1">
    <citation type="submission" date="2019-03" db="EMBL/GenBank/DDBJ databases">
        <title>Arthrobacter sp. nov., an bacterium isolated from biocrust in Mu Us Desert.</title>
        <authorList>
            <person name="Lixiong L."/>
        </authorList>
    </citation>
    <scope>NUCLEOTIDE SEQUENCE [LARGE SCALE GENOMIC DNA]</scope>
    <source>
        <strain evidence="6 7">SLN-3</strain>
    </source>
</reference>
<keyword evidence="2" id="KW-0805">Transcription regulation</keyword>
<proteinExistence type="inferred from homology"/>
<dbReference type="PROSITE" id="PS50931">
    <property type="entry name" value="HTH_LYSR"/>
    <property type="match status" value="1"/>
</dbReference>
<evidence type="ECO:0000259" key="5">
    <source>
        <dbReference type="PROSITE" id="PS50931"/>
    </source>
</evidence>
<keyword evidence="4" id="KW-0804">Transcription</keyword>
<dbReference type="SUPFAM" id="SSF46785">
    <property type="entry name" value="Winged helix' DNA-binding domain"/>
    <property type="match status" value="1"/>
</dbReference>
<dbReference type="GO" id="GO:0003677">
    <property type="term" value="F:DNA binding"/>
    <property type="evidence" value="ECO:0007669"/>
    <property type="project" value="UniProtKB-KW"/>
</dbReference>
<name>A0A4R5TU24_9MICC</name>
<dbReference type="GO" id="GO:0032993">
    <property type="term" value="C:protein-DNA complex"/>
    <property type="evidence" value="ECO:0007669"/>
    <property type="project" value="TreeGrafter"/>
</dbReference>
<evidence type="ECO:0000256" key="4">
    <source>
        <dbReference type="ARBA" id="ARBA00023163"/>
    </source>
</evidence>